<dbReference type="Gene3D" id="3.30.2090.10">
    <property type="entry name" value="Multidrug efflux transporter AcrB TolC docking domain, DN and DC subdomains"/>
    <property type="match status" value="2"/>
</dbReference>
<dbReference type="RefSeq" id="WP_259056895.1">
    <property type="nucleotide sequence ID" value="NZ_JANUCT010000019.1"/>
</dbReference>
<feature type="transmembrane region" description="Helical" evidence="1">
    <location>
        <begin position="864"/>
        <end position="883"/>
    </location>
</feature>
<proteinExistence type="predicted"/>
<feature type="transmembrane region" description="Helical" evidence="1">
    <location>
        <begin position="383"/>
        <end position="408"/>
    </location>
</feature>
<evidence type="ECO:0000313" key="3">
    <source>
        <dbReference type="Proteomes" id="UP001204445"/>
    </source>
</evidence>
<feature type="transmembrane region" description="Helical" evidence="1">
    <location>
        <begin position="997"/>
        <end position="1020"/>
    </location>
</feature>
<feature type="transmembrane region" description="Helical" evidence="1">
    <location>
        <begin position="531"/>
        <end position="551"/>
    </location>
</feature>
<dbReference type="PANTHER" id="PTHR32063">
    <property type="match status" value="1"/>
</dbReference>
<dbReference type="Gene3D" id="3.30.70.1440">
    <property type="entry name" value="Multidrug efflux transporter AcrB pore domain"/>
    <property type="match status" value="1"/>
</dbReference>
<keyword evidence="3" id="KW-1185">Reference proteome</keyword>
<dbReference type="InterPro" id="IPR027463">
    <property type="entry name" value="AcrB_DN_DC_subdom"/>
</dbReference>
<dbReference type="SUPFAM" id="SSF82693">
    <property type="entry name" value="Multidrug efflux transporter AcrB pore domain, PN1, PN2, PC1 and PC2 subdomains"/>
    <property type="match status" value="3"/>
</dbReference>
<dbReference type="Gene3D" id="1.20.1640.10">
    <property type="entry name" value="Multidrug efflux transporter AcrB transmembrane domain"/>
    <property type="match status" value="2"/>
</dbReference>
<feature type="transmembrane region" description="Helical" evidence="1">
    <location>
        <begin position="461"/>
        <end position="485"/>
    </location>
</feature>
<feature type="transmembrane region" description="Helical" evidence="1">
    <location>
        <begin position="916"/>
        <end position="937"/>
    </location>
</feature>
<dbReference type="Pfam" id="PF00873">
    <property type="entry name" value="ACR_tran"/>
    <property type="match status" value="1"/>
</dbReference>
<gene>
    <name evidence="2" type="ORF">J2T55_002308</name>
</gene>
<dbReference type="PRINTS" id="PR00702">
    <property type="entry name" value="ACRIFLAVINRP"/>
</dbReference>
<name>A0AAE3L5Y5_9GAMM</name>
<dbReference type="Proteomes" id="UP001204445">
    <property type="component" value="Unassembled WGS sequence"/>
</dbReference>
<dbReference type="GO" id="GO:0005886">
    <property type="term" value="C:plasma membrane"/>
    <property type="evidence" value="ECO:0007669"/>
    <property type="project" value="TreeGrafter"/>
</dbReference>
<organism evidence="2 3">
    <name type="scientific">Methylohalomonas lacus</name>
    <dbReference type="NCBI Taxonomy" id="398773"/>
    <lineage>
        <taxon>Bacteria</taxon>
        <taxon>Pseudomonadati</taxon>
        <taxon>Pseudomonadota</taxon>
        <taxon>Gammaproteobacteria</taxon>
        <taxon>Methylohalomonadales</taxon>
        <taxon>Methylohalomonadaceae</taxon>
        <taxon>Methylohalomonas</taxon>
    </lineage>
</organism>
<keyword evidence="1" id="KW-0472">Membrane</keyword>
<feature type="transmembrane region" description="Helical" evidence="1">
    <location>
        <begin position="890"/>
        <end position="910"/>
    </location>
</feature>
<protein>
    <submittedName>
        <fullName evidence="2">HAE1 family hydrophobic/amphiphilic exporter-1</fullName>
    </submittedName>
</protein>
<dbReference type="SUPFAM" id="SSF82714">
    <property type="entry name" value="Multidrug efflux transporter AcrB TolC docking domain, DN and DC subdomains"/>
    <property type="match status" value="2"/>
</dbReference>
<feature type="transmembrane region" description="Helical" evidence="1">
    <location>
        <begin position="334"/>
        <end position="350"/>
    </location>
</feature>
<dbReference type="AlphaFoldDB" id="A0AAE3L5Y5"/>
<dbReference type="Gene3D" id="3.30.70.1430">
    <property type="entry name" value="Multidrug efflux transporter AcrB pore domain"/>
    <property type="match status" value="2"/>
</dbReference>
<comment type="caution">
    <text evidence="2">The sequence shown here is derived from an EMBL/GenBank/DDBJ whole genome shotgun (WGS) entry which is preliminary data.</text>
</comment>
<reference evidence="2" key="1">
    <citation type="submission" date="2022-08" db="EMBL/GenBank/DDBJ databases">
        <title>Genomic Encyclopedia of Type Strains, Phase III (KMG-III): the genomes of soil and plant-associated and newly described type strains.</title>
        <authorList>
            <person name="Whitman W."/>
        </authorList>
    </citation>
    <scope>NUCLEOTIDE SEQUENCE</scope>
    <source>
        <strain evidence="2">HMT 1</strain>
    </source>
</reference>
<dbReference type="InterPro" id="IPR001036">
    <property type="entry name" value="Acrflvin-R"/>
</dbReference>
<evidence type="ECO:0000313" key="2">
    <source>
        <dbReference type="EMBL" id="MCS3904272.1"/>
    </source>
</evidence>
<evidence type="ECO:0000256" key="1">
    <source>
        <dbReference type="SAM" id="Phobius"/>
    </source>
</evidence>
<feature type="transmembrane region" description="Helical" evidence="1">
    <location>
        <begin position="429"/>
        <end position="449"/>
    </location>
</feature>
<keyword evidence="1" id="KW-1133">Transmembrane helix</keyword>
<dbReference type="Gene3D" id="3.30.70.1320">
    <property type="entry name" value="Multidrug efflux transporter AcrB pore domain like"/>
    <property type="match status" value="1"/>
</dbReference>
<accession>A0AAE3L5Y5</accession>
<sequence length="1036" mass="113508">MNPARLTVARPIFTIMVTLIALTLGAVAVKRLPIDLLPDVTYPTLTISAEYSNVGPEEMELLVTRPLEEAVVAVPGVEEISSESGEGVSTVRVSFVWGTDLDVATNDIRDRLDRIIDELPDDMQRPRIRKFDVADFPILLLGISSRLDPIKQREIVDERISYRLERIPGVAAVDIWGGLEREIHVDLKDNKIQALGLSLEQIRTAIQDANVVVPAGQIQRGRFDLSLRTPGEFTRLEEIRDTVVATQDGIPVYLHQVADVVDTHARLDRLIRINGESGIRLAIRKQSGSNTVEVAAAVKREMERLRRDYPQMTIMPVMDTSAYIQRSINNVSRAIFYGGGLAILVLLFFLRDLRSTLVVATAIPISIITTFVLIYFGGFTLNMMTLGGLALGVGMMVDNAIVVIENITRLRQKKGYSSVSAAVEGTGRVAAPVVASTLTTLVIFLPMLFTQDMAGILFRQIGYVIGFALVCSLVVSLTLIPMLVANLNRAHKPISGDSTSENWLQRTSAAAFSRVEMLYARLLDNALRLPAATLLLTFALLLASMLLLPYIGGGYMPETDEGEVRVEVQMEPGTRLEVLNERSLWIESIIREKVPEAAATVVDVGGSSFRGRPSEAEIEISLVPASERKRSSQDIAADLRRELKGIPGAVIRTRAGQGLFLFRRIAGGDAENLEIEIRGYNLDTLDRLGGVIREHIQTVAGITDVRLSREELEPQTIFRVDRARAADMGVSVDKIARAVETAIAGRVTGYYRGDTGNEYAIRVQLEGAQYKSIEEVLNLTVMNDNDEQVVLRNVVRTESSERPVEIDRKDQQRVVDVDANIGGRDLNAVVADVRKVLQGIPTPDDTEVLISGDYEEQQQAFSELMLNLVLAIILVYMVMACLYESLIDPLIVMMCVPLALIGVLLALFLTGTSFNVQAFIGCVMLVGIVVNNAILIVDHAGRLHREGGMDAMDVARISGRDRLRPVLMTSLTTILALIPLALGMGEGGETQASLARVVIGGMLSATFITLIVIPVLYSLVHRSNARALHASSQAEA</sequence>
<dbReference type="EMBL" id="JANUCT010000019">
    <property type="protein sequence ID" value="MCS3904272.1"/>
    <property type="molecule type" value="Genomic_DNA"/>
</dbReference>
<feature type="transmembrane region" description="Helical" evidence="1">
    <location>
        <begin position="12"/>
        <end position="29"/>
    </location>
</feature>
<feature type="transmembrane region" description="Helical" evidence="1">
    <location>
        <begin position="357"/>
        <end position="377"/>
    </location>
</feature>
<dbReference type="SUPFAM" id="SSF82866">
    <property type="entry name" value="Multidrug efflux transporter AcrB transmembrane domain"/>
    <property type="match status" value="2"/>
</dbReference>
<dbReference type="PANTHER" id="PTHR32063:SF0">
    <property type="entry name" value="SWARMING MOTILITY PROTEIN SWRC"/>
    <property type="match status" value="1"/>
</dbReference>
<dbReference type="GO" id="GO:0042910">
    <property type="term" value="F:xenobiotic transmembrane transporter activity"/>
    <property type="evidence" value="ECO:0007669"/>
    <property type="project" value="TreeGrafter"/>
</dbReference>
<keyword evidence="1" id="KW-0812">Transmembrane</keyword>
<feature type="transmembrane region" description="Helical" evidence="1">
    <location>
        <begin position="966"/>
        <end position="985"/>
    </location>
</feature>